<dbReference type="STRING" id="264251.FB00_04225"/>
<dbReference type="PATRIC" id="fig|264251.5.peg.872"/>
<dbReference type="Pfam" id="PF08241">
    <property type="entry name" value="Methyltransf_11"/>
    <property type="match status" value="1"/>
</dbReference>
<gene>
    <name evidence="2" type="ORF">FB00_04225</name>
</gene>
<evidence type="ECO:0000313" key="2">
    <source>
        <dbReference type="EMBL" id="KLN36211.1"/>
    </source>
</evidence>
<feature type="domain" description="Methyltransferase type 11" evidence="1">
    <location>
        <begin position="42"/>
        <end position="123"/>
    </location>
</feature>
<proteinExistence type="predicted"/>
<dbReference type="GO" id="GO:0008757">
    <property type="term" value="F:S-adenosylmethionine-dependent methyltransferase activity"/>
    <property type="evidence" value="ECO:0007669"/>
    <property type="project" value="InterPro"/>
</dbReference>
<evidence type="ECO:0000259" key="1">
    <source>
        <dbReference type="Pfam" id="PF08241"/>
    </source>
</evidence>
<name>A0A0H2KRP3_9MICO</name>
<dbReference type="InterPro" id="IPR013216">
    <property type="entry name" value="Methyltransf_11"/>
</dbReference>
<dbReference type="SUPFAM" id="SSF53335">
    <property type="entry name" value="S-adenosyl-L-methionine-dependent methyltransferases"/>
    <property type="match status" value="1"/>
</dbReference>
<organism evidence="2 3">
    <name type="scientific">Cellulosimicrobium funkei</name>
    <dbReference type="NCBI Taxonomy" id="264251"/>
    <lineage>
        <taxon>Bacteria</taxon>
        <taxon>Bacillati</taxon>
        <taxon>Actinomycetota</taxon>
        <taxon>Actinomycetes</taxon>
        <taxon>Micrococcales</taxon>
        <taxon>Promicromonosporaceae</taxon>
        <taxon>Cellulosimicrobium</taxon>
    </lineage>
</organism>
<dbReference type="PANTHER" id="PTHR42912">
    <property type="entry name" value="METHYLTRANSFERASE"/>
    <property type="match status" value="1"/>
</dbReference>
<evidence type="ECO:0000313" key="3">
    <source>
        <dbReference type="Proteomes" id="UP000035265"/>
    </source>
</evidence>
<keyword evidence="3" id="KW-1185">Reference proteome</keyword>
<sequence length="240" mass="25622">MDHVDEWSALADAWARWWAPAAAPAQQAILDAASVGPGSRVLDVGCGTGELVAMALSRGADAAGCDAAAGMIDVARRVGPDADLRVAQAERLPWPDDAFDLVTLVNALAFTDVAMTLSECRRVSELVAVATWAEDDLNDLTVLERAVAGEDHEPSDESREEGHLGALLAEHGFTVVTEGVADAPMVLADAHEVVAAIMFGESDELRAELRPDVLAAARPFRRPDGTYLLRNAFRWALARR</sequence>
<dbReference type="Gene3D" id="3.40.50.150">
    <property type="entry name" value="Vaccinia Virus protein VP39"/>
    <property type="match status" value="1"/>
</dbReference>
<dbReference type="RefSeq" id="WP_047231528.1">
    <property type="nucleotide sequence ID" value="NZ_JNBQ01000002.1"/>
</dbReference>
<reference evidence="2 3" key="1">
    <citation type="submission" date="2014-05" db="EMBL/GenBank/DDBJ databases">
        <title>Cellulosimicrobium funkei U11 genome.</title>
        <authorList>
            <person name="Hu C."/>
            <person name="Gong Y."/>
            <person name="Wan W."/>
            <person name="Jiang M."/>
        </authorList>
    </citation>
    <scope>NUCLEOTIDE SEQUENCE [LARGE SCALE GENOMIC DNA]</scope>
    <source>
        <strain evidence="2 3">U11</strain>
    </source>
</reference>
<dbReference type="AlphaFoldDB" id="A0A0H2KRP3"/>
<dbReference type="EMBL" id="JNBQ01000002">
    <property type="protein sequence ID" value="KLN36211.1"/>
    <property type="molecule type" value="Genomic_DNA"/>
</dbReference>
<dbReference type="Proteomes" id="UP000035265">
    <property type="component" value="Unassembled WGS sequence"/>
</dbReference>
<dbReference type="InterPro" id="IPR050508">
    <property type="entry name" value="Methyltransf_Superfamily"/>
</dbReference>
<dbReference type="InterPro" id="IPR029063">
    <property type="entry name" value="SAM-dependent_MTases_sf"/>
</dbReference>
<dbReference type="PANTHER" id="PTHR42912:SF93">
    <property type="entry name" value="N6-ADENOSINE-METHYLTRANSFERASE TMT1A"/>
    <property type="match status" value="1"/>
</dbReference>
<comment type="caution">
    <text evidence="2">The sequence shown here is derived from an EMBL/GenBank/DDBJ whole genome shotgun (WGS) entry which is preliminary data.</text>
</comment>
<accession>A0A0H2KRP3</accession>
<protein>
    <recommendedName>
        <fullName evidence="1">Methyltransferase type 11 domain-containing protein</fullName>
    </recommendedName>
</protein>